<name>C0EHD1_9FIRM</name>
<dbReference type="Proteomes" id="UP000003340">
    <property type="component" value="Unassembled WGS sequence"/>
</dbReference>
<dbReference type="GO" id="GO:0003677">
    <property type="term" value="F:DNA binding"/>
    <property type="evidence" value="ECO:0007669"/>
    <property type="project" value="InterPro"/>
</dbReference>
<dbReference type="eggNOG" id="COG0745">
    <property type="taxonomic scope" value="Bacteria"/>
</dbReference>
<sequence length="124" mass="13953">MTTDILGRSSLGLEREVTELLLKIGVPAHIKGFRILRRAILITIDDSQAIESITNILYPDLADEFNSTPANIERAMRYAIESAWQRGDMSVISSYFGWKKPANAEFIATIADKVRLQIDIEQSK</sequence>
<keyword evidence="2" id="KW-0396">Initiation factor</keyword>
<proteinExistence type="predicted"/>
<dbReference type="InterPro" id="IPR016032">
    <property type="entry name" value="Sig_transdc_resp-reg_C-effctor"/>
</dbReference>
<evidence type="ECO:0000313" key="2">
    <source>
        <dbReference type="EMBL" id="EEG29218.1"/>
    </source>
</evidence>
<dbReference type="GO" id="GO:0003743">
    <property type="term" value="F:translation initiation factor activity"/>
    <property type="evidence" value="ECO:0007669"/>
    <property type="project" value="UniProtKB-KW"/>
</dbReference>
<evidence type="ECO:0000313" key="3">
    <source>
        <dbReference type="Proteomes" id="UP000003340"/>
    </source>
</evidence>
<organism evidence="2 3">
    <name type="scientific">[Clostridium] methylpentosum DSM 5476</name>
    <dbReference type="NCBI Taxonomy" id="537013"/>
    <lineage>
        <taxon>Bacteria</taxon>
        <taxon>Bacillati</taxon>
        <taxon>Bacillota</taxon>
        <taxon>Clostridia</taxon>
        <taxon>Eubacteriales</taxon>
        <taxon>Oscillospiraceae</taxon>
        <taxon>Oscillospiraceae incertae sedis</taxon>
    </lineage>
</organism>
<comment type="caution">
    <text evidence="2">The sequence shown here is derived from an EMBL/GenBank/DDBJ whole genome shotgun (WGS) entry which is preliminary data.</text>
</comment>
<reference evidence="2 3" key="2">
    <citation type="submission" date="2009-02" db="EMBL/GenBank/DDBJ databases">
        <title>Draft genome sequence of Clostridium methylpentosum (DSM 5476).</title>
        <authorList>
            <person name="Sudarsanam P."/>
            <person name="Ley R."/>
            <person name="Guruge J."/>
            <person name="Turnbaugh P.J."/>
            <person name="Mahowald M."/>
            <person name="Liep D."/>
            <person name="Gordon J."/>
        </authorList>
    </citation>
    <scope>NUCLEOTIDE SEQUENCE [LARGE SCALE GENOMIC DNA]</scope>
    <source>
        <strain evidence="2 3">DSM 5476</strain>
    </source>
</reference>
<reference evidence="2 3" key="1">
    <citation type="submission" date="2009-01" db="EMBL/GenBank/DDBJ databases">
        <authorList>
            <person name="Fulton L."/>
            <person name="Clifton S."/>
            <person name="Fulton B."/>
            <person name="Xu J."/>
            <person name="Minx P."/>
            <person name="Pepin K.H."/>
            <person name="Johnson M."/>
            <person name="Bhonagiri V."/>
            <person name="Nash W.E."/>
            <person name="Mardis E.R."/>
            <person name="Wilson R.K."/>
        </authorList>
    </citation>
    <scope>NUCLEOTIDE SEQUENCE [LARGE SCALE GENOMIC DNA]</scope>
    <source>
        <strain evidence="2 3">DSM 5476</strain>
    </source>
</reference>
<dbReference type="AlphaFoldDB" id="C0EHD1"/>
<dbReference type="GO" id="GO:0005509">
    <property type="term" value="F:calcium ion binding"/>
    <property type="evidence" value="ECO:0007669"/>
    <property type="project" value="InterPro"/>
</dbReference>
<dbReference type="InterPro" id="IPR036388">
    <property type="entry name" value="WH-like_DNA-bd_sf"/>
</dbReference>
<keyword evidence="2" id="KW-0648">Protein biosynthesis</keyword>
<evidence type="ECO:0000259" key="1">
    <source>
        <dbReference type="Pfam" id="PF08769"/>
    </source>
</evidence>
<feature type="domain" description="Sporulation initiation factor Spo0A C-terminal" evidence="1">
    <location>
        <begin position="17"/>
        <end position="114"/>
    </location>
</feature>
<dbReference type="GO" id="GO:0042173">
    <property type="term" value="P:regulation of sporulation resulting in formation of a cellular spore"/>
    <property type="evidence" value="ECO:0007669"/>
    <property type="project" value="InterPro"/>
</dbReference>
<dbReference type="HOGENOM" id="CLU_072509_1_1_9"/>
<protein>
    <submittedName>
        <fullName evidence="2">Sporulation initiation factor Spo0A domain protein</fullName>
    </submittedName>
</protein>
<dbReference type="GO" id="GO:0003700">
    <property type="term" value="F:DNA-binding transcription factor activity"/>
    <property type="evidence" value="ECO:0007669"/>
    <property type="project" value="InterPro"/>
</dbReference>
<dbReference type="Gene3D" id="1.10.10.10">
    <property type="entry name" value="Winged helix-like DNA-binding domain superfamily/Winged helix DNA-binding domain"/>
    <property type="match status" value="1"/>
</dbReference>
<dbReference type="InterPro" id="IPR014879">
    <property type="entry name" value="Spo0A_C"/>
</dbReference>
<dbReference type="Pfam" id="PF08769">
    <property type="entry name" value="Spo0A_C"/>
    <property type="match status" value="1"/>
</dbReference>
<dbReference type="SUPFAM" id="SSF46894">
    <property type="entry name" value="C-terminal effector domain of the bipartite response regulators"/>
    <property type="match status" value="1"/>
</dbReference>
<gene>
    <name evidence="2" type="ORF">CLOSTMETH_03331</name>
</gene>
<keyword evidence="3" id="KW-1185">Reference proteome</keyword>
<accession>C0EHD1</accession>
<dbReference type="STRING" id="537013.CLOSTMETH_03331"/>
<dbReference type="EMBL" id="ACEC01000115">
    <property type="protein sequence ID" value="EEG29218.1"/>
    <property type="molecule type" value="Genomic_DNA"/>
</dbReference>
<dbReference type="GO" id="GO:0005737">
    <property type="term" value="C:cytoplasm"/>
    <property type="evidence" value="ECO:0007669"/>
    <property type="project" value="InterPro"/>
</dbReference>